<dbReference type="InterPro" id="IPR036873">
    <property type="entry name" value="Rhodanese-like_dom_sf"/>
</dbReference>
<comment type="caution">
    <text evidence="2">The sequence shown here is derived from an EMBL/GenBank/DDBJ whole genome shotgun (WGS) entry which is preliminary data.</text>
</comment>
<name>A0A7C9KWZ9_9GAMM</name>
<dbReference type="GO" id="GO:0016740">
    <property type="term" value="F:transferase activity"/>
    <property type="evidence" value="ECO:0007669"/>
    <property type="project" value="UniProtKB-KW"/>
</dbReference>
<dbReference type="InterPro" id="IPR001763">
    <property type="entry name" value="Rhodanese-like_dom"/>
</dbReference>
<dbReference type="Pfam" id="PF00581">
    <property type="entry name" value="Rhodanese"/>
    <property type="match status" value="1"/>
</dbReference>
<feature type="domain" description="Rhodanese" evidence="1">
    <location>
        <begin position="60"/>
        <end position="177"/>
    </location>
</feature>
<dbReference type="SUPFAM" id="SSF52821">
    <property type="entry name" value="Rhodanese/Cell cycle control phosphatase"/>
    <property type="match status" value="1"/>
</dbReference>
<dbReference type="OrthoDB" id="7835227at2"/>
<evidence type="ECO:0000313" key="2">
    <source>
        <dbReference type="EMBL" id="NDL71817.1"/>
    </source>
</evidence>
<sequence length="205" mass="22105">MSGAASHSVGFSYRGAALATLIALGISVTAIAQAEDAPSYRETQLGLYVTASEAYDLLQQESDALLIDVRDPVEIKFTGFAESTDIHVPWVITDTAQFDADSKTWPTARNTDFAAQIRAALDEHQANDDTPIIVMCRSGATRSAPAADLITEMGFSQVYSVSDGFEGDTLAEGDSKGVRARDGWRNSGLPWSYEIDPGIAWYESK</sequence>
<dbReference type="RefSeq" id="WP_162219669.1">
    <property type="nucleotide sequence ID" value="NZ_JAAEHK010000023.1"/>
</dbReference>
<dbReference type="Proteomes" id="UP000480312">
    <property type="component" value="Unassembled WGS sequence"/>
</dbReference>
<evidence type="ECO:0000313" key="3">
    <source>
        <dbReference type="Proteomes" id="UP000480312"/>
    </source>
</evidence>
<dbReference type="SMART" id="SM00450">
    <property type="entry name" value="RHOD"/>
    <property type="match status" value="1"/>
</dbReference>
<gene>
    <name evidence="2" type="ORF">GPL32_15030</name>
</gene>
<evidence type="ECO:0000259" key="1">
    <source>
        <dbReference type="PROSITE" id="PS50206"/>
    </source>
</evidence>
<protein>
    <submittedName>
        <fullName evidence="2">Sulfurtransferase</fullName>
    </submittedName>
</protein>
<dbReference type="Gene3D" id="3.40.250.10">
    <property type="entry name" value="Rhodanese-like domain"/>
    <property type="match status" value="1"/>
</dbReference>
<dbReference type="InterPro" id="IPR044240">
    <property type="entry name" value="STR4-like"/>
</dbReference>
<dbReference type="EMBL" id="JAAEHK010000023">
    <property type="protein sequence ID" value="NDL71817.1"/>
    <property type="molecule type" value="Genomic_DNA"/>
</dbReference>
<dbReference type="PANTHER" id="PTHR47377:SF1">
    <property type="entry name" value="RHODANESE-LIKE DOMAIN-CONTAINING PROTEIN 4, CHLOROPLASTIC"/>
    <property type="match status" value="1"/>
</dbReference>
<reference evidence="2 3" key="1">
    <citation type="submission" date="2020-01" db="EMBL/GenBank/DDBJ databases">
        <title>Whole genome sequencing of Halomonas alkaliphila strain LS44.</title>
        <authorList>
            <person name="Kumar S."/>
            <person name="Paul D."/>
            <person name="Shouche Y."/>
            <person name="Suryavanshi M.V."/>
        </authorList>
    </citation>
    <scope>NUCLEOTIDE SEQUENCE [LARGE SCALE GENOMIC DNA]</scope>
    <source>
        <strain evidence="2 3">LS44</strain>
    </source>
</reference>
<accession>A0A7C9KWZ9</accession>
<dbReference type="PROSITE" id="PS50206">
    <property type="entry name" value="RHODANESE_3"/>
    <property type="match status" value="1"/>
</dbReference>
<organism evidence="2 3">
    <name type="scientific">Vreelandella alkaliphila</name>
    <dbReference type="NCBI Taxonomy" id="272774"/>
    <lineage>
        <taxon>Bacteria</taxon>
        <taxon>Pseudomonadati</taxon>
        <taxon>Pseudomonadota</taxon>
        <taxon>Gammaproteobacteria</taxon>
        <taxon>Oceanospirillales</taxon>
        <taxon>Halomonadaceae</taxon>
        <taxon>Vreelandella</taxon>
    </lineage>
</organism>
<proteinExistence type="predicted"/>
<keyword evidence="2" id="KW-0808">Transferase</keyword>
<dbReference type="AlphaFoldDB" id="A0A7C9KWZ9"/>
<dbReference type="PANTHER" id="PTHR47377">
    <property type="entry name" value="RHODANESE-LIKE DOMAIN-CONTAINING PROTEIN 4, CHLOROPLASTIC"/>
    <property type="match status" value="1"/>
</dbReference>